<accession>A0A327QWE2</accession>
<dbReference type="AlphaFoldDB" id="A0A327QWE2"/>
<reference evidence="1 2" key="1">
    <citation type="submission" date="2018-06" db="EMBL/GenBank/DDBJ databases">
        <title>Genomic Encyclopedia of Archaeal and Bacterial Type Strains, Phase II (KMG-II): from individual species to whole genera.</title>
        <authorList>
            <person name="Goeker M."/>
        </authorList>
    </citation>
    <scope>NUCLEOTIDE SEQUENCE [LARGE SCALE GENOMIC DNA]</scope>
    <source>
        <strain evidence="1 2">DSM 23857</strain>
    </source>
</reference>
<proteinExistence type="predicted"/>
<gene>
    <name evidence="1" type="ORF">LX64_01324</name>
</gene>
<comment type="caution">
    <text evidence="1">The sequence shown here is derived from an EMBL/GenBank/DDBJ whole genome shotgun (WGS) entry which is preliminary data.</text>
</comment>
<dbReference type="RefSeq" id="WP_158538549.1">
    <property type="nucleotide sequence ID" value="NZ_QLLL01000002.1"/>
</dbReference>
<organism evidence="1 2">
    <name type="scientific">Chitinophaga skermanii</name>
    <dbReference type="NCBI Taxonomy" id="331697"/>
    <lineage>
        <taxon>Bacteria</taxon>
        <taxon>Pseudomonadati</taxon>
        <taxon>Bacteroidota</taxon>
        <taxon>Chitinophagia</taxon>
        <taxon>Chitinophagales</taxon>
        <taxon>Chitinophagaceae</taxon>
        <taxon>Chitinophaga</taxon>
    </lineage>
</organism>
<evidence type="ECO:0000313" key="2">
    <source>
        <dbReference type="Proteomes" id="UP000249547"/>
    </source>
</evidence>
<protein>
    <submittedName>
        <fullName evidence="1">Uncharacterized protein</fullName>
    </submittedName>
</protein>
<dbReference type="EMBL" id="QLLL01000002">
    <property type="protein sequence ID" value="RAJ08670.1"/>
    <property type="molecule type" value="Genomic_DNA"/>
</dbReference>
<dbReference type="Proteomes" id="UP000249547">
    <property type="component" value="Unassembled WGS sequence"/>
</dbReference>
<evidence type="ECO:0000313" key="1">
    <source>
        <dbReference type="EMBL" id="RAJ08670.1"/>
    </source>
</evidence>
<name>A0A327QWE2_9BACT</name>
<keyword evidence="2" id="KW-1185">Reference proteome</keyword>
<sequence>MLGKNLSRTQMLRVAGGQAQHAAVCNRRVTDCALECPSECSCDYAHWGNWFCSGIL</sequence>